<evidence type="ECO:0000256" key="4">
    <source>
        <dbReference type="ARBA" id="ARBA00022840"/>
    </source>
</evidence>
<proteinExistence type="inferred from homology"/>
<name>C0XLW7_LENH9</name>
<dbReference type="NCBIfam" id="TIGR01499">
    <property type="entry name" value="folC"/>
    <property type="match status" value="1"/>
</dbReference>
<dbReference type="Gene3D" id="3.40.1190.10">
    <property type="entry name" value="Mur-like, catalytic domain"/>
    <property type="match status" value="1"/>
</dbReference>
<dbReference type="PANTHER" id="PTHR11136">
    <property type="entry name" value="FOLYLPOLYGLUTAMATE SYNTHASE-RELATED"/>
    <property type="match status" value="1"/>
</dbReference>
<keyword evidence="7" id="KW-1185">Reference proteome</keyword>
<dbReference type="HOGENOM" id="CLU_1254610_0_0_9"/>
<dbReference type="AlphaFoldDB" id="C0XLW7"/>
<keyword evidence="3" id="KW-0547">Nucleotide-binding</keyword>
<comment type="caution">
    <text evidence="6">The sequence shown here is derived from an EMBL/GenBank/DDBJ whole genome shotgun (WGS) entry which is preliminary data.</text>
</comment>
<dbReference type="InterPro" id="IPR013221">
    <property type="entry name" value="Mur_ligase_cen"/>
</dbReference>
<dbReference type="Pfam" id="PF08245">
    <property type="entry name" value="Mur_ligase_M"/>
    <property type="match status" value="1"/>
</dbReference>
<dbReference type="SUPFAM" id="SSF53623">
    <property type="entry name" value="MurD-like peptide ligases, catalytic domain"/>
    <property type="match status" value="1"/>
</dbReference>
<reference evidence="6 7" key="1">
    <citation type="submission" date="2009-01" db="EMBL/GenBank/DDBJ databases">
        <authorList>
            <person name="Qin X."/>
            <person name="Bachman B."/>
            <person name="Battles P."/>
            <person name="Bell A."/>
            <person name="Bess C."/>
            <person name="Bickham C."/>
            <person name="Chaboub L."/>
            <person name="Chen D."/>
            <person name="Coyle M."/>
            <person name="Deiros D.R."/>
            <person name="Dinh H."/>
            <person name="Forbes L."/>
            <person name="Fowler G."/>
            <person name="Francisco L."/>
            <person name="Fu Q."/>
            <person name="Gubbala S."/>
            <person name="Hale W."/>
            <person name="Han Y."/>
            <person name="Hemphill L."/>
            <person name="Highlander S.K."/>
            <person name="Hirani K."/>
            <person name="Hogues M."/>
            <person name="Jackson L."/>
            <person name="Jakkamsetti A."/>
            <person name="Javaid M."/>
            <person name="Jiang H."/>
            <person name="Korchina V."/>
            <person name="Kovar C."/>
            <person name="Lara F."/>
            <person name="Lee S."/>
            <person name="Mata R."/>
            <person name="Mathew T."/>
            <person name="Moen C."/>
            <person name="Morales K."/>
            <person name="Munidasa M."/>
            <person name="Nazareth L."/>
            <person name="Ngo R."/>
            <person name="Nguyen L."/>
            <person name="Okwuonu G."/>
            <person name="Ongeri F."/>
            <person name="Patil S."/>
            <person name="Petrosino J."/>
            <person name="Pham C."/>
            <person name="Pham P."/>
            <person name="Pu L.-L."/>
            <person name="Puazo M."/>
            <person name="Raj R."/>
            <person name="Reid J."/>
            <person name="Rouhana J."/>
            <person name="Saada N."/>
            <person name="Shang Y."/>
            <person name="Simmons D."/>
            <person name="Thornton R."/>
            <person name="Warren J."/>
            <person name="Weissenberger G."/>
            <person name="Zhang J."/>
            <person name="Zhang L."/>
            <person name="Zhou C."/>
            <person name="Zhu D."/>
            <person name="Muzny D."/>
            <person name="Worley K."/>
            <person name="Gibbs R."/>
        </authorList>
    </citation>
    <scope>NUCLEOTIDE SEQUENCE [LARGE SCALE GENOMIC DNA]</scope>
    <source>
        <strain evidence="7">ATCC 8290 / DSM 20176 / CCUG 30140 / JCM 1155 / KCTC 3500 / NBRC 15886 / NCIMB 8040 / NRRL B-1843 / 9</strain>
    </source>
</reference>
<protein>
    <recommendedName>
        <fullName evidence="5">Mur ligase central domain-containing protein</fullName>
    </recommendedName>
</protein>
<accession>C0XLW7</accession>
<dbReference type="GO" id="GO:0004326">
    <property type="term" value="F:tetrahydrofolylpolyglutamate synthase activity"/>
    <property type="evidence" value="ECO:0007669"/>
    <property type="project" value="InterPro"/>
</dbReference>
<dbReference type="EMBL" id="ACGP01000185">
    <property type="protein sequence ID" value="EEI23641.1"/>
    <property type="molecule type" value="Genomic_DNA"/>
</dbReference>
<evidence type="ECO:0000256" key="2">
    <source>
        <dbReference type="ARBA" id="ARBA00022598"/>
    </source>
</evidence>
<dbReference type="GO" id="GO:0005524">
    <property type="term" value="F:ATP binding"/>
    <property type="evidence" value="ECO:0007669"/>
    <property type="project" value="UniProtKB-KW"/>
</dbReference>
<dbReference type="InterPro" id="IPR001645">
    <property type="entry name" value="Folylpolyglutamate_synth"/>
</dbReference>
<evidence type="ECO:0000313" key="6">
    <source>
        <dbReference type="EMBL" id="EEI23641.1"/>
    </source>
</evidence>
<evidence type="ECO:0000256" key="3">
    <source>
        <dbReference type="ARBA" id="ARBA00022741"/>
    </source>
</evidence>
<dbReference type="InterPro" id="IPR036565">
    <property type="entry name" value="Mur-like_cat_sf"/>
</dbReference>
<dbReference type="PANTHER" id="PTHR11136:SF0">
    <property type="entry name" value="DIHYDROFOLATE SYNTHETASE-RELATED"/>
    <property type="match status" value="1"/>
</dbReference>
<evidence type="ECO:0000259" key="5">
    <source>
        <dbReference type="Pfam" id="PF08245"/>
    </source>
</evidence>
<keyword evidence="2" id="KW-0436">Ligase</keyword>
<keyword evidence="4" id="KW-0067">ATP-binding</keyword>
<comment type="similarity">
    <text evidence="1">Belongs to the folylpolyglutamate synthase family.</text>
</comment>
<evidence type="ECO:0000256" key="1">
    <source>
        <dbReference type="ARBA" id="ARBA00008276"/>
    </source>
</evidence>
<sequence>MANQSELNHETFPAFLYDQGDRIGLLKKILQSLGNPDKRFNIIHICGTNGKGSTSLMIAALLRKMNYHVGLFTSPYIGNIYNGIQVDFKNISNQHFNQKISLIEKVLQNPKFNGVKVSAFEAQFLISMLYFADLHVDYVVLECGLGGELDATNAVFNTMYSIFTKISLDHVGILGNNITEIATTKSKIIRQIMSLFQRSTNLGKPFAFWKKKHIPKMRLF</sequence>
<organism evidence="6 7">
    <name type="scientific">Lentilactobacillus hilgardii (strain ATCC 8290 / DSM 20176 / CCUG 30140 / JCM 1155 / KCTC 3500 / NBRC 15886 / NCIMB 8040 / NRRL B-1843 / 9)</name>
    <dbReference type="NCBI Taxonomy" id="1423757"/>
    <lineage>
        <taxon>Bacteria</taxon>
        <taxon>Bacillati</taxon>
        <taxon>Bacillota</taxon>
        <taxon>Bacilli</taxon>
        <taxon>Lactobacillales</taxon>
        <taxon>Lactobacillaceae</taxon>
        <taxon>Lentilactobacillus</taxon>
    </lineage>
</organism>
<dbReference type="Proteomes" id="UP000003752">
    <property type="component" value="Unassembled WGS sequence"/>
</dbReference>
<evidence type="ECO:0000313" key="7">
    <source>
        <dbReference type="Proteomes" id="UP000003752"/>
    </source>
</evidence>
<dbReference type="PATRIC" id="fig|1423757.3.peg.1676"/>
<feature type="domain" description="Mur ligase central" evidence="5">
    <location>
        <begin position="45"/>
        <end position="192"/>
    </location>
</feature>
<gene>
    <name evidence="6" type="ORF">HMPREF0519_2228</name>
</gene>
<dbReference type="GO" id="GO:0005737">
    <property type="term" value="C:cytoplasm"/>
    <property type="evidence" value="ECO:0007669"/>
    <property type="project" value="TreeGrafter"/>
</dbReference>
<dbReference type="GO" id="GO:0008841">
    <property type="term" value="F:dihydrofolate synthase activity"/>
    <property type="evidence" value="ECO:0007669"/>
    <property type="project" value="TreeGrafter"/>
</dbReference>